<organism evidence="10 11">
    <name type="scientific">Clostridium oceanicum</name>
    <dbReference type="NCBI Taxonomy" id="1543"/>
    <lineage>
        <taxon>Bacteria</taxon>
        <taxon>Bacillati</taxon>
        <taxon>Bacillota</taxon>
        <taxon>Clostridia</taxon>
        <taxon>Eubacteriales</taxon>
        <taxon>Clostridiaceae</taxon>
        <taxon>Clostridium</taxon>
    </lineage>
</organism>
<dbReference type="InterPro" id="IPR003594">
    <property type="entry name" value="HATPase_dom"/>
</dbReference>
<evidence type="ECO:0000313" key="10">
    <source>
        <dbReference type="EMBL" id="GAA0737797.1"/>
    </source>
</evidence>
<dbReference type="Pfam" id="PF02518">
    <property type="entry name" value="HATPase_c"/>
    <property type="match status" value="1"/>
</dbReference>
<feature type="transmembrane region" description="Helical" evidence="8">
    <location>
        <begin position="111"/>
        <end position="130"/>
    </location>
</feature>
<dbReference type="PANTHER" id="PTHR45453">
    <property type="entry name" value="PHOSPHATE REGULON SENSOR PROTEIN PHOR"/>
    <property type="match status" value="1"/>
</dbReference>
<dbReference type="PRINTS" id="PR00344">
    <property type="entry name" value="BCTRLSENSOR"/>
</dbReference>
<dbReference type="Proteomes" id="UP001501510">
    <property type="component" value="Unassembled WGS sequence"/>
</dbReference>
<dbReference type="SMART" id="SM00387">
    <property type="entry name" value="HATPase_c"/>
    <property type="match status" value="1"/>
</dbReference>
<evidence type="ECO:0000256" key="2">
    <source>
        <dbReference type="ARBA" id="ARBA00004370"/>
    </source>
</evidence>
<dbReference type="GO" id="GO:0016301">
    <property type="term" value="F:kinase activity"/>
    <property type="evidence" value="ECO:0007669"/>
    <property type="project" value="UniProtKB-KW"/>
</dbReference>
<evidence type="ECO:0000313" key="11">
    <source>
        <dbReference type="Proteomes" id="UP001501510"/>
    </source>
</evidence>
<proteinExistence type="predicted"/>
<name>A0ABP3UNN0_9CLOT</name>
<dbReference type="InterPro" id="IPR050351">
    <property type="entry name" value="BphY/WalK/GraS-like"/>
</dbReference>
<comment type="subcellular location">
    <subcellularLocation>
        <location evidence="2">Membrane</location>
    </subcellularLocation>
</comment>
<dbReference type="EMBL" id="BAAACG010000008">
    <property type="protein sequence ID" value="GAA0737797.1"/>
    <property type="molecule type" value="Genomic_DNA"/>
</dbReference>
<feature type="domain" description="Histidine kinase" evidence="9">
    <location>
        <begin position="200"/>
        <end position="414"/>
    </location>
</feature>
<evidence type="ECO:0000256" key="6">
    <source>
        <dbReference type="ARBA" id="ARBA00022777"/>
    </source>
</evidence>
<keyword evidence="5" id="KW-0808">Transferase</keyword>
<dbReference type="CDD" id="cd00075">
    <property type="entry name" value="HATPase"/>
    <property type="match status" value="1"/>
</dbReference>
<keyword evidence="4" id="KW-0597">Phosphoprotein</keyword>
<evidence type="ECO:0000259" key="9">
    <source>
        <dbReference type="PROSITE" id="PS50109"/>
    </source>
</evidence>
<evidence type="ECO:0000256" key="3">
    <source>
        <dbReference type="ARBA" id="ARBA00012438"/>
    </source>
</evidence>
<evidence type="ECO:0000256" key="7">
    <source>
        <dbReference type="ARBA" id="ARBA00023012"/>
    </source>
</evidence>
<dbReference type="InterPro" id="IPR004358">
    <property type="entry name" value="Sig_transdc_His_kin-like_C"/>
</dbReference>
<dbReference type="SUPFAM" id="SSF55874">
    <property type="entry name" value="ATPase domain of HSP90 chaperone/DNA topoisomerase II/histidine kinase"/>
    <property type="match status" value="1"/>
</dbReference>
<dbReference type="SMART" id="SM00388">
    <property type="entry name" value="HisKA"/>
    <property type="match status" value="1"/>
</dbReference>
<dbReference type="Gene3D" id="3.30.565.10">
    <property type="entry name" value="Histidine kinase-like ATPase, C-terminal domain"/>
    <property type="match status" value="1"/>
</dbReference>
<dbReference type="InterPro" id="IPR036097">
    <property type="entry name" value="HisK_dim/P_sf"/>
</dbReference>
<dbReference type="Pfam" id="PF00512">
    <property type="entry name" value="HisKA"/>
    <property type="match status" value="1"/>
</dbReference>
<evidence type="ECO:0000256" key="8">
    <source>
        <dbReference type="SAM" id="Phobius"/>
    </source>
</evidence>
<sequence>MVDKFYNPELKNSSLAIVLICSAFILMSTIVLDYGFNTIKNSSIKNNSAIVGSIINKHPELKEEIIPLVTKGITEKDKEIGIKTLSRYGYNENLNIEFLPELKNDLTKTKIYIWIISLFMFIVLFYLNYIQYNSIYKDISKITLGSKYMLENNYDKHLYTNREGEFSKLFNTFSNMRDIIRNNILDLKKEKTFLVNLLSDISHQLKTPLSSLIVFNEIIMSKDINEKEKNIFLLKSKNQLERMEWLIKSLLKLAKLDSGAIIFKKENNCLNDTIKESIETLSTKSLKNNVEIIFNGRNKIKMNHDKEWLTEAFINLIKNGIEHTDKGGYINISIVDSPIYYKVIIEDNGEGIYEEDLPNIFKRFYKGKRSKKSDSVGIGLALSKSIIEGQGGFIEVESERGYGTKFSILFLKYLKS</sequence>
<keyword evidence="11" id="KW-1185">Reference proteome</keyword>
<dbReference type="Gene3D" id="1.10.287.130">
    <property type="match status" value="1"/>
</dbReference>
<protein>
    <recommendedName>
        <fullName evidence="3">histidine kinase</fullName>
        <ecNumber evidence="3">2.7.13.3</ecNumber>
    </recommendedName>
</protein>
<keyword evidence="8" id="KW-0472">Membrane</keyword>
<feature type="transmembrane region" description="Helical" evidence="8">
    <location>
        <begin position="15"/>
        <end position="36"/>
    </location>
</feature>
<accession>A0ABP3UNN0</accession>
<comment type="caution">
    <text evidence="10">The sequence shown here is derived from an EMBL/GenBank/DDBJ whole genome shotgun (WGS) entry which is preliminary data.</text>
</comment>
<dbReference type="RefSeq" id="WP_343760337.1">
    <property type="nucleotide sequence ID" value="NZ_BAAACG010000008.1"/>
</dbReference>
<gene>
    <name evidence="10" type="ORF">GCM10008906_14390</name>
</gene>
<dbReference type="InterPro" id="IPR036890">
    <property type="entry name" value="HATPase_C_sf"/>
</dbReference>
<dbReference type="PANTHER" id="PTHR45453:SF1">
    <property type="entry name" value="PHOSPHATE REGULON SENSOR PROTEIN PHOR"/>
    <property type="match status" value="1"/>
</dbReference>
<keyword evidence="8" id="KW-0812">Transmembrane</keyword>
<dbReference type="CDD" id="cd00082">
    <property type="entry name" value="HisKA"/>
    <property type="match status" value="1"/>
</dbReference>
<reference evidence="11" key="1">
    <citation type="journal article" date="2019" name="Int. J. Syst. Evol. Microbiol.">
        <title>The Global Catalogue of Microorganisms (GCM) 10K type strain sequencing project: providing services to taxonomists for standard genome sequencing and annotation.</title>
        <authorList>
            <consortium name="The Broad Institute Genomics Platform"/>
            <consortium name="The Broad Institute Genome Sequencing Center for Infectious Disease"/>
            <person name="Wu L."/>
            <person name="Ma J."/>
        </authorList>
    </citation>
    <scope>NUCLEOTIDE SEQUENCE [LARGE SCALE GENOMIC DNA]</scope>
    <source>
        <strain evidence="11">JCM 1407</strain>
    </source>
</reference>
<keyword evidence="6 10" id="KW-0418">Kinase</keyword>
<dbReference type="SUPFAM" id="SSF47384">
    <property type="entry name" value="Homodimeric domain of signal transducing histidine kinase"/>
    <property type="match status" value="1"/>
</dbReference>
<comment type="catalytic activity">
    <reaction evidence="1">
        <text>ATP + protein L-histidine = ADP + protein N-phospho-L-histidine.</text>
        <dbReference type="EC" id="2.7.13.3"/>
    </reaction>
</comment>
<dbReference type="Gene3D" id="6.10.340.10">
    <property type="match status" value="1"/>
</dbReference>
<keyword evidence="7" id="KW-0902">Two-component regulatory system</keyword>
<evidence type="ECO:0000256" key="5">
    <source>
        <dbReference type="ARBA" id="ARBA00022679"/>
    </source>
</evidence>
<evidence type="ECO:0000256" key="4">
    <source>
        <dbReference type="ARBA" id="ARBA00022553"/>
    </source>
</evidence>
<dbReference type="InterPro" id="IPR003661">
    <property type="entry name" value="HisK_dim/P_dom"/>
</dbReference>
<dbReference type="InterPro" id="IPR005467">
    <property type="entry name" value="His_kinase_dom"/>
</dbReference>
<evidence type="ECO:0000256" key="1">
    <source>
        <dbReference type="ARBA" id="ARBA00000085"/>
    </source>
</evidence>
<dbReference type="EC" id="2.7.13.3" evidence="3"/>
<keyword evidence="8" id="KW-1133">Transmembrane helix</keyword>
<dbReference type="PROSITE" id="PS50109">
    <property type="entry name" value="HIS_KIN"/>
    <property type="match status" value="1"/>
</dbReference>